<name>A0A815HX61_ADIRI</name>
<dbReference type="Proteomes" id="UP000663852">
    <property type="component" value="Unassembled WGS sequence"/>
</dbReference>
<evidence type="ECO:0000313" key="2">
    <source>
        <dbReference type="Proteomes" id="UP000663852"/>
    </source>
</evidence>
<dbReference type="EMBL" id="CAJNOJ010000271">
    <property type="protein sequence ID" value="CAF1358331.1"/>
    <property type="molecule type" value="Genomic_DNA"/>
</dbReference>
<accession>A0A815HX61</accession>
<dbReference type="AlphaFoldDB" id="A0A815HX61"/>
<gene>
    <name evidence="1" type="ORF">EDS130_LOCUS33671</name>
</gene>
<evidence type="ECO:0000313" key="1">
    <source>
        <dbReference type="EMBL" id="CAF1358331.1"/>
    </source>
</evidence>
<sequence length="68" mass="8022">MKIEFSLFEKYSNLIQVIISALNIERKYSSTKLSKQRGTTDIQWTVIFLNIRSRPIIFLLIECLITKN</sequence>
<comment type="caution">
    <text evidence="1">The sequence shown here is derived from an EMBL/GenBank/DDBJ whole genome shotgun (WGS) entry which is preliminary data.</text>
</comment>
<proteinExistence type="predicted"/>
<organism evidence="1 2">
    <name type="scientific">Adineta ricciae</name>
    <name type="common">Rotifer</name>
    <dbReference type="NCBI Taxonomy" id="249248"/>
    <lineage>
        <taxon>Eukaryota</taxon>
        <taxon>Metazoa</taxon>
        <taxon>Spiralia</taxon>
        <taxon>Gnathifera</taxon>
        <taxon>Rotifera</taxon>
        <taxon>Eurotatoria</taxon>
        <taxon>Bdelloidea</taxon>
        <taxon>Adinetida</taxon>
        <taxon>Adinetidae</taxon>
        <taxon>Adineta</taxon>
    </lineage>
</organism>
<protein>
    <submittedName>
        <fullName evidence="1">Uncharacterized protein</fullName>
    </submittedName>
</protein>
<reference evidence="1" key="1">
    <citation type="submission" date="2021-02" db="EMBL/GenBank/DDBJ databases">
        <authorList>
            <person name="Nowell W R."/>
        </authorList>
    </citation>
    <scope>NUCLEOTIDE SEQUENCE</scope>
</reference>